<reference evidence="2" key="1">
    <citation type="submission" date="2019-09" db="EMBL/GenBank/DDBJ databases">
        <title>Characterisation of the sponge microbiome using genome-centric metagenomics.</title>
        <authorList>
            <person name="Engelberts J.P."/>
            <person name="Robbins S.J."/>
            <person name="De Goeij J.M."/>
            <person name="Aranda M."/>
            <person name="Bell S.C."/>
            <person name="Webster N.S."/>
        </authorList>
    </citation>
    <scope>NUCLEOTIDE SEQUENCE</scope>
    <source>
        <strain evidence="2">SB0662_bin_9</strain>
    </source>
</reference>
<feature type="region of interest" description="Disordered" evidence="1">
    <location>
        <begin position="76"/>
        <end position="107"/>
    </location>
</feature>
<proteinExistence type="predicted"/>
<evidence type="ECO:0000256" key="1">
    <source>
        <dbReference type="SAM" id="MobiDB-lite"/>
    </source>
</evidence>
<accession>A0A6B1DU44</accession>
<feature type="compositionally biased region" description="Low complexity" evidence="1">
    <location>
        <begin position="97"/>
        <end position="107"/>
    </location>
</feature>
<dbReference type="EMBL" id="VXPY01000064">
    <property type="protein sequence ID" value="MYD90506.1"/>
    <property type="molecule type" value="Genomic_DNA"/>
</dbReference>
<gene>
    <name evidence="2" type="ORF">F4Y08_09260</name>
</gene>
<dbReference type="AlphaFoldDB" id="A0A6B1DU44"/>
<evidence type="ECO:0000313" key="2">
    <source>
        <dbReference type="EMBL" id="MYD90506.1"/>
    </source>
</evidence>
<protein>
    <recommendedName>
        <fullName evidence="3">Transposase</fullName>
    </recommendedName>
</protein>
<comment type="caution">
    <text evidence="2">The sequence shown here is derived from an EMBL/GenBank/DDBJ whole genome shotgun (WGS) entry which is preliminary data.</text>
</comment>
<evidence type="ECO:0008006" key="3">
    <source>
        <dbReference type="Google" id="ProtNLM"/>
    </source>
</evidence>
<sequence length="107" mass="12123">MWGDEMRVGLIGQVRQVWAPRGVAVSQAVQFARKYIYVAVAIDPMTGRLWWAWQKNMRGAEMARIWGAWEQDPAIDAGSGTGPAATRTRRCRPWPRPGWCSRPTPLN</sequence>
<name>A0A6B1DU44_9CHLR</name>
<organism evidence="2">
    <name type="scientific">Caldilineaceae bacterium SB0662_bin_9</name>
    <dbReference type="NCBI Taxonomy" id="2605258"/>
    <lineage>
        <taxon>Bacteria</taxon>
        <taxon>Bacillati</taxon>
        <taxon>Chloroflexota</taxon>
        <taxon>Caldilineae</taxon>
        <taxon>Caldilineales</taxon>
        <taxon>Caldilineaceae</taxon>
    </lineage>
</organism>